<keyword evidence="5 6" id="KW-0472">Membrane</keyword>
<feature type="transmembrane region" description="Helical" evidence="6">
    <location>
        <begin position="47"/>
        <end position="66"/>
    </location>
</feature>
<evidence type="ECO:0000256" key="3">
    <source>
        <dbReference type="ARBA" id="ARBA00022692"/>
    </source>
</evidence>
<feature type="transmembrane region" description="Helical" evidence="6">
    <location>
        <begin position="340"/>
        <end position="359"/>
    </location>
</feature>
<name>A0A660L1U4_9ACTN</name>
<feature type="transmembrane region" description="Helical" evidence="6">
    <location>
        <begin position="403"/>
        <end position="420"/>
    </location>
</feature>
<comment type="caution">
    <text evidence="7">The sequence shown here is derived from an EMBL/GenBank/DDBJ whole genome shotgun (WGS) entry which is preliminary data.</text>
</comment>
<reference evidence="7 8" key="1">
    <citation type="submission" date="2018-10" db="EMBL/GenBank/DDBJ databases">
        <title>Genomic Encyclopedia of Archaeal and Bacterial Type Strains, Phase II (KMG-II): from individual species to whole genera.</title>
        <authorList>
            <person name="Goeker M."/>
        </authorList>
    </citation>
    <scope>NUCLEOTIDE SEQUENCE [LARGE SCALE GENOMIC DNA]</scope>
    <source>
        <strain evidence="7 8">DSM 14954</strain>
    </source>
</reference>
<keyword evidence="4 6" id="KW-1133">Transmembrane helix</keyword>
<evidence type="ECO:0000313" key="8">
    <source>
        <dbReference type="Proteomes" id="UP000278962"/>
    </source>
</evidence>
<feature type="transmembrane region" description="Helical" evidence="6">
    <location>
        <begin position="153"/>
        <end position="176"/>
    </location>
</feature>
<evidence type="ECO:0000256" key="1">
    <source>
        <dbReference type="ARBA" id="ARBA00004651"/>
    </source>
</evidence>
<evidence type="ECO:0000256" key="6">
    <source>
        <dbReference type="SAM" id="Phobius"/>
    </source>
</evidence>
<keyword evidence="8" id="KW-1185">Reference proteome</keyword>
<dbReference type="InterPro" id="IPR050833">
    <property type="entry name" value="Poly_Biosynth_Transport"/>
</dbReference>
<dbReference type="AlphaFoldDB" id="A0A660L1U4"/>
<gene>
    <name evidence="7" type="ORF">C8N24_5996</name>
</gene>
<organism evidence="7 8">
    <name type="scientific">Solirubrobacter pauli</name>
    <dbReference type="NCBI Taxonomy" id="166793"/>
    <lineage>
        <taxon>Bacteria</taxon>
        <taxon>Bacillati</taxon>
        <taxon>Actinomycetota</taxon>
        <taxon>Thermoleophilia</taxon>
        <taxon>Solirubrobacterales</taxon>
        <taxon>Solirubrobacteraceae</taxon>
        <taxon>Solirubrobacter</taxon>
    </lineage>
</organism>
<protein>
    <submittedName>
        <fullName evidence="7">O-antigen/teichoic acid export membrane protein</fullName>
    </submittedName>
</protein>
<accession>A0A660L1U4</accession>
<feature type="transmembrane region" description="Helical" evidence="6">
    <location>
        <begin position="182"/>
        <end position="202"/>
    </location>
</feature>
<sequence>MSTASKERSGYGAGAKLLAIGIASTGLVTFAYFSVASYALNDVDYKAISLLWSVLFVIVSVIYRPIEQLLSRTIADRRARGFETGHPLRTPMTIQAAFALTFLVVALIFKDPIENDLFDGSSALYWVLVIAVLAYAASYFARGWLAGHQWFAFYGGLVFIEANARLLFAVAVVIGIAEGQSVVAMGMAAAPFVSLVVVPLAFSRRPKATASKTETDEEALGLARGGRFAIAVLVIMASEQTLLNAGVITADLTATDAAVAGYVFNALMITRAPLQLFQAIQGALLPHLAGLEAKAGRAEFEKAIRQTILAIAGFALAVALGLLIVGPFAMDLLFEDDKHFARLGLVAVAIGMGFHLAAGTLNQAALARDHAGTAAAAWLISAAAFVIWMLLDVIDDELTRAEVGYLGAASLLCALLGVVYRRPSASPPAA</sequence>
<feature type="transmembrane region" description="Helical" evidence="6">
    <location>
        <begin position="87"/>
        <end position="108"/>
    </location>
</feature>
<evidence type="ECO:0000256" key="4">
    <source>
        <dbReference type="ARBA" id="ARBA00022989"/>
    </source>
</evidence>
<dbReference type="OrthoDB" id="5241896at2"/>
<dbReference type="Proteomes" id="UP000278962">
    <property type="component" value="Unassembled WGS sequence"/>
</dbReference>
<evidence type="ECO:0000256" key="5">
    <source>
        <dbReference type="ARBA" id="ARBA00023136"/>
    </source>
</evidence>
<feature type="transmembrane region" description="Helical" evidence="6">
    <location>
        <begin position="123"/>
        <end position="141"/>
    </location>
</feature>
<keyword evidence="3 6" id="KW-0812">Transmembrane</keyword>
<proteinExistence type="predicted"/>
<feature type="transmembrane region" description="Helical" evidence="6">
    <location>
        <begin position="371"/>
        <end position="391"/>
    </location>
</feature>
<comment type="subcellular location">
    <subcellularLocation>
        <location evidence="1">Cell membrane</location>
        <topology evidence="1">Multi-pass membrane protein</topology>
    </subcellularLocation>
</comment>
<dbReference type="PANTHER" id="PTHR30250">
    <property type="entry name" value="PST FAMILY PREDICTED COLANIC ACID TRANSPORTER"/>
    <property type="match status" value="1"/>
</dbReference>
<feature type="transmembrane region" description="Helical" evidence="6">
    <location>
        <begin position="307"/>
        <end position="328"/>
    </location>
</feature>
<dbReference type="EMBL" id="RBIL01000002">
    <property type="protein sequence ID" value="RKQ87961.1"/>
    <property type="molecule type" value="Genomic_DNA"/>
</dbReference>
<evidence type="ECO:0000313" key="7">
    <source>
        <dbReference type="EMBL" id="RKQ87961.1"/>
    </source>
</evidence>
<dbReference type="GO" id="GO:0005886">
    <property type="term" value="C:plasma membrane"/>
    <property type="evidence" value="ECO:0007669"/>
    <property type="project" value="UniProtKB-SubCell"/>
</dbReference>
<keyword evidence="2" id="KW-1003">Cell membrane</keyword>
<evidence type="ECO:0000256" key="2">
    <source>
        <dbReference type="ARBA" id="ARBA00022475"/>
    </source>
</evidence>
<feature type="transmembrane region" description="Helical" evidence="6">
    <location>
        <begin position="12"/>
        <end position="35"/>
    </location>
</feature>
<dbReference type="PANTHER" id="PTHR30250:SF11">
    <property type="entry name" value="O-ANTIGEN TRANSPORTER-RELATED"/>
    <property type="match status" value="1"/>
</dbReference>
<dbReference type="RefSeq" id="WP_121257054.1">
    <property type="nucleotide sequence ID" value="NZ_RBIL01000002.1"/>
</dbReference>